<dbReference type="Proteomes" id="UP001499951">
    <property type="component" value="Unassembled WGS sequence"/>
</dbReference>
<organism evidence="1 2">
    <name type="scientific">Rhizomicrobium electricum</name>
    <dbReference type="NCBI Taxonomy" id="480070"/>
    <lineage>
        <taxon>Bacteria</taxon>
        <taxon>Pseudomonadati</taxon>
        <taxon>Pseudomonadota</taxon>
        <taxon>Alphaproteobacteria</taxon>
        <taxon>Micropepsales</taxon>
        <taxon>Micropepsaceae</taxon>
        <taxon>Rhizomicrobium</taxon>
    </lineage>
</organism>
<accession>A0ABN1EYX7</accession>
<protein>
    <submittedName>
        <fullName evidence="1">Uncharacterized protein</fullName>
    </submittedName>
</protein>
<reference evidence="1 2" key="1">
    <citation type="journal article" date="2019" name="Int. J. Syst. Evol. Microbiol.">
        <title>The Global Catalogue of Microorganisms (GCM) 10K type strain sequencing project: providing services to taxonomists for standard genome sequencing and annotation.</title>
        <authorList>
            <consortium name="The Broad Institute Genomics Platform"/>
            <consortium name="The Broad Institute Genome Sequencing Center for Infectious Disease"/>
            <person name="Wu L."/>
            <person name="Ma J."/>
        </authorList>
    </citation>
    <scope>NUCLEOTIDE SEQUENCE [LARGE SCALE GENOMIC DNA]</scope>
    <source>
        <strain evidence="1 2">JCM 15089</strain>
    </source>
</reference>
<proteinExistence type="predicted"/>
<name>A0ABN1EYX7_9PROT</name>
<comment type="caution">
    <text evidence="1">The sequence shown here is derived from an EMBL/GenBank/DDBJ whole genome shotgun (WGS) entry which is preliminary data.</text>
</comment>
<dbReference type="EMBL" id="BAAADD010000007">
    <property type="protein sequence ID" value="GAA0578068.1"/>
    <property type="molecule type" value="Genomic_DNA"/>
</dbReference>
<keyword evidence="2" id="KW-1185">Reference proteome</keyword>
<evidence type="ECO:0000313" key="1">
    <source>
        <dbReference type="EMBL" id="GAA0578068.1"/>
    </source>
</evidence>
<evidence type="ECO:0000313" key="2">
    <source>
        <dbReference type="Proteomes" id="UP001499951"/>
    </source>
</evidence>
<sequence length="50" mass="4960">MMLGVSIVADLSSATIERVGSDSWTPLSFSVGVLTAATDVGLADGMGTTA</sequence>
<gene>
    <name evidence="1" type="ORF">GCM10008942_28710</name>
</gene>